<sequence length="282" mass="31438">MRSNIPFTDTEFPDVIELRDVSQVYKSDGGPVTVIEGLNLLVEDLPGQGQFVVILGLSGCGKSTVMRYIAGLQTPTGGEVFLHGKPRNTQPPVSMVFQKYSSLQWRTVLGNVMLPLELRGVRKNEAREQAMAIIEQVGLLGHEKKFAQYPLLSGGQLQRVAIARSLVFRPDIILMDEPFSGLDVVTKYLMMELLTRLWEEYQPTIVFVTHDPIQAVFLGDDVYIMASSPGRIVERISVGDLPVFGRNRDTMKEPRFTELVHEVTDALHRTPSDAIDKGATEP</sequence>
<accession>A0A1G2U0M2</accession>
<dbReference type="GO" id="GO:0016887">
    <property type="term" value="F:ATP hydrolysis activity"/>
    <property type="evidence" value="ECO:0007669"/>
    <property type="project" value="InterPro"/>
</dbReference>
<organism evidence="5 6">
    <name type="scientific">Candidatus Zambryskibacteria bacterium RIFCSPLOWO2_01_FULL_45_21</name>
    <dbReference type="NCBI Taxonomy" id="1802761"/>
    <lineage>
        <taxon>Bacteria</taxon>
        <taxon>Candidatus Zambryskiibacteriota</taxon>
    </lineage>
</organism>
<gene>
    <name evidence="5" type="ORF">A3B14_00185</name>
</gene>
<evidence type="ECO:0000259" key="4">
    <source>
        <dbReference type="PROSITE" id="PS50893"/>
    </source>
</evidence>
<dbReference type="Proteomes" id="UP000176800">
    <property type="component" value="Unassembled WGS sequence"/>
</dbReference>
<dbReference type="PANTHER" id="PTHR42788:SF2">
    <property type="entry name" value="ABC TRANSPORTER ATP-BINDING PROTEIN"/>
    <property type="match status" value="1"/>
</dbReference>
<dbReference type="Gene3D" id="3.40.50.300">
    <property type="entry name" value="P-loop containing nucleotide triphosphate hydrolases"/>
    <property type="match status" value="1"/>
</dbReference>
<evidence type="ECO:0000256" key="1">
    <source>
        <dbReference type="ARBA" id="ARBA00022448"/>
    </source>
</evidence>
<keyword evidence="1" id="KW-0813">Transport</keyword>
<dbReference type="PROSITE" id="PS50893">
    <property type="entry name" value="ABC_TRANSPORTER_2"/>
    <property type="match status" value="1"/>
</dbReference>
<dbReference type="InterPro" id="IPR050166">
    <property type="entry name" value="ABC_transporter_ATP-bind"/>
</dbReference>
<dbReference type="Pfam" id="PF00005">
    <property type="entry name" value="ABC_tran"/>
    <property type="match status" value="1"/>
</dbReference>
<dbReference type="SUPFAM" id="SSF52540">
    <property type="entry name" value="P-loop containing nucleoside triphosphate hydrolases"/>
    <property type="match status" value="1"/>
</dbReference>
<evidence type="ECO:0000313" key="5">
    <source>
        <dbReference type="EMBL" id="OHB03068.1"/>
    </source>
</evidence>
<dbReference type="PANTHER" id="PTHR42788">
    <property type="entry name" value="TAURINE IMPORT ATP-BINDING PROTEIN-RELATED"/>
    <property type="match status" value="1"/>
</dbReference>
<dbReference type="InterPro" id="IPR017871">
    <property type="entry name" value="ABC_transporter-like_CS"/>
</dbReference>
<evidence type="ECO:0000313" key="6">
    <source>
        <dbReference type="Proteomes" id="UP000176800"/>
    </source>
</evidence>
<proteinExistence type="predicted"/>
<keyword evidence="3 5" id="KW-0067">ATP-binding</keyword>
<evidence type="ECO:0000256" key="3">
    <source>
        <dbReference type="ARBA" id="ARBA00022840"/>
    </source>
</evidence>
<feature type="domain" description="ABC transporter" evidence="4">
    <location>
        <begin position="16"/>
        <end position="263"/>
    </location>
</feature>
<protein>
    <submittedName>
        <fullName evidence="5">Nitrate/sulfonate/bicarbonate ABC transporter ATP-binding protein</fullName>
    </submittedName>
</protein>
<comment type="caution">
    <text evidence="5">The sequence shown here is derived from an EMBL/GenBank/DDBJ whole genome shotgun (WGS) entry which is preliminary data.</text>
</comment>
<reference evidence="5 6" key="1">
    <citation type="journal article" date="2016" name="Nat. Commun.">
        <title>Thousands of microbial genomes shed light on interconnected biogeochemical processes in an aquifer system.</title>
        <authorList>
            <person name="Anantharaman K."/>
            <person name="Brown C.T."/>
            <person name="Hug L.A."/>
            <person name="Sharon I."/>
            <person name="Castelle C.J."/>
            <person name="Probst A.J."/>
            <person name="Thomas B.C."/>
            <person name="Singh A."/>
            <person name="Wilkins M.J."/>
            <person name="Karaoz U."/>
            <person name="Brodie E.L."/>
            <person name="Williams K.H."/>
            <person name="Hubbard S.S."/>
            <person name="Banfield J.F."/>
        </authorList>
    </citation>
    <scope>NUCLEOTIDE SEQUENCE [LARGE SCALE GENOMIC DNA]</scope>
</reference>
<dbReference type="InterPro" id="IPR003439">
    <property type="entry name" value="ABC_transporter-like_ATP-bd"/>
</dbReference>
<dbReference type="CDD" id="cd03293">
    <property type="entry name" value="ABC_NrtD_SsuB_transporters"/>
    <property type="match status" value="1"/>
</dbReference>
<dbReference type="EMBL" id="MHWE01000023">
    <property type="protein sequence ID" value="OHB03068.1"/>
    <property type="molecule type" value="Genomic_DNA"/>
</dbReference>
<dbReference type="GO" id="GO:0005524">
    <property type="term" value="F:ATP binding"/>
    <property type="evidence" value="ECO:0007669"/>
    <property type="project" value="UniProtKB-KW"/>
</dbReference>
<dbReference type="InterPro" id="IPR027417">
    <property type="entry name" value="P-loop_NTPase"/>
</dbReference>
<dbReference type="SMART" id="SM00382">
    <property type="entry name" value="AAA"/>
    <property type="match status" value="1"/>
</dbReference>
<name>A0A1G2U0M2_9BACT</name>
<keyword evidence="2" id="KW-0547">Nucleotide-binding</keyword>
<dbReference type="InterPro" id="IPR003593">
    <property type="entry name" value="AAA+_ATPase"/>
</dbReference>
<dbReference type="AlphaFoldDB" id="A0A1G2U0M2"/>
<evidence type="ECO:0000256" key="2">
    <source>
        <dbReference type="ARBA" id="ARBA00022741"/>
    </source>
</evidence>
<dbReference type="PROSITE" id="PS00211">
    <property type="entry name" value="ABC_TRANSPORTER_1"/>
    <property type="match status" value="1"/>
</dbReference>